<dbReference type="EMBL" id="JACQRX010000084">
    <property type="protein sequence ID" value="MBI4251197.1"/>
    <property type="molecule type" value="Genomic_DNA"/>
</dbReference>
<protein>
    <submittedName>
        <fullName evidence="1">DUF1015 domain-containing protein</fullName>
    </submittedName>
</protein>
<gene>
    <name evidence="1" type="ORF">HY618_01955</name>
</gene>
<proteinExistence type="predicted"/>
<dbReference type="InterPro" id="IPR008323">
    <property type="entry name" value="UCP033563"/>
</dbReference>
<reference evidence="1" key="1">
    <citation type="submission" date="2020-07" db="EMBL/GenBank/DDBJ databases">
        <title>Huge and variable diversity of episymbiotic CPR bacteria and DPANN archaea in groundwater ecosystems.</title>
        <authorList>
            <person name="He C.Y."/>
            <person name="Keren R."/>
            <person name="Whittaker M."/>
            <person name="Farag I.F."/>
            <person name="Doudna J."/>
            <person name="Cate J.H.D."/>
            <person name="Banfield J.F."/>
        </authorList>
    </citation>
    <scope>NUCLEOTIDE SEQUENCE</scope>
    <source>
        <strain evidence="1">NC_groundwater_1370_Ag_S-0.2um_69_93</strain>
    </source>
</reference>
<name>A0A933E794_UNCTE</name>
<comment type="caution">
    <text evidence="1">The sequence shown here is derived from an EMBL/GenBank/DDBJ whole genome shotgun (WGS) entry which is preliminary data.</text>
</comment>
<feature type="non-terminal residue" evidence="1">
    <location>
        <position position="397"/>
    </location>
</feature>
<dbReference type="Proteomes" id="UP000752292">
    <property type="component" value="Unassembled WGS sequence"/>
</dbReference>
<organism evidence="1 2">
    <name type="scientific">Tectimicrobiota bacterium</name>
    <dbReference type="NCBI Taxonomy" id="2528274"/>
    <lineage>
        <taxon>Bacteria</taxon>
        <taxon>Pseudomonadati</taxon>
        <taxon>Nitrospinota/Tectimicrobiota group</taxon>
        <taxon>Candidatus Tectimicrobiota</taxon>
    </lineage>
</organism>
<dbReference type="Pfam" id="PF06245">
    <property type="entry name" value="DUF1015"/>
    <property type="match status" value="1"/>
</dbReference>
<dbReference type="PANTHER" id="PTHR36454:SF1">
    <property type="entry name" value="DUF1015 DOMAIN-CONTAINING PROTEIN"/>
    <property type="match status" value="1"/>
</dbReference>
<evidence type="ECO:0000313" key="1">
    <source>
        <dbReference type="EMBL" id="MBI4251197.1"/>
    </source>
</evidence>
<evidence type="ECO:0000313" key="2">
    <source>
        <dbReference type="Proteomes" id="UP000752292"/>
    </source>
</evidence>
<accession>A0A933E794</accession>
<dbReference type="AlphaFoldDB" id="A0A933E794"/>
<sequence>MVEVRPFRALRYAGLPPERMGEVSSPPYDVFSPEMQRAYHARHPHNIVRLIQGEFLAGEQDDGPRIRRATAYLARWREEGVLAFDPRPALFPYRQSFTLPDGRRLERRGFFAKIRLARYDEEQIHPHEQTFPKPKGYLFDLWGRCEAHLEPIFGFYDDASDAALSALVPSMAGAPLADFEDEGVRHALWRCEDPSALRAAQEALAARQVFIADGHHRDETALNLREAARAQGAPAGGEADYTLMCLANAADPGMVILPTHRLLKKVGAGTAEALGRLQGGYEVIEEPAPREGEGTQAALRLQALGKGGRAAFALYDGQGPVRYLLRKGGGAAGGAVEEALASLDVRRLHEEVIEGAFRASHEEADLGFTPDPEAALAAARRGECAAALLLNPTPIEA</sequence>
<dbReference type="PANTHER" id="PTHR36454">
    <property type="entry name" value="LMO2823 PROTEIN"/>
    <property type="match status" value="1"/>
</dbReference>